<accession>C4Z1Y2</accession>
<keyword evidence="1" id="KW-0812">Transmembrane</keyword>
<evidence type="ECO:0008006" key="4">
    <source>
        <dbReference type="Google" id="ProtNLM"/>
    </source>
</evidence>
<evidence type="ECO:0000313" key="3">
    <source>
        <dbReference type="Proteomes" id="UP000001476"/>
    </source>
</evidence>
<reference evidence="2 3" key="1">
    <citation type="journal article" date="2009" name="Proc. Natl. Acad. Sci. U.S.A.">
        <title>Characterizing a model human gut microbiota composed of members of its two dominant bacterial phyla.</title>
        <authorList>
            <person name="Mahowald M.A."/>
            <person name="Rey F.E."/>
            <person name="Seedorf H."/>
            <person name="Turnbaugh P.J."/>
            <person name="Fulton R.S."/>
            <person name="Wollam A."/>
            <person name="Shah N."/>
            <person name="Wang C."/>
            <person name="Magrini V."/>
            <person name="Wilson R.K."/>
            <person name="Cantarel B.L."/>
            <person name="Coutinho P.M."/>
            <person name="Henrissat B."/>
            <person name="Crock L.W."/>
            <person name="Russell A."/>
            <person name="Verberkmoes N.C."/>
            <person name="Hettich R.L."/>
            <person name="Gordon J.I."/>
        </authorList>
    </citation>
    <scope>NUCLEOTIDE SEQUENCE [LARGE SCALE GENOMIC DNA]</scope>
    <source>
        <strain evidence="3">ATCC 27750 / DSM 3376 / VPI C15-48 / C15-B4</strain>
    </source>
</reference>
<sequence>MAIKTSRVINYLGASTFMVYLIHDNQFFYDIWRNLDWLAILHNNPGLYIIKNIYWVIIMFALGVASYTAYILIEKLFKLIKPIAIK</sequence>
<evidence type="ECO:0000313" key="2">
    <source>
        <dbReference type="EMBL" id="ACR71172.1"/>
    </source>
</evidence>
<proteinExistence type="predicted"/>
<keyword evidence="1" id="KW-0472">Membrane</keyword>
<keyword evidence="3" id="KW-1185">Reference proteome</keyword>
<dbReference type="AlphaFoldDB" id="C4Z1Y2"/>
<gene>
    <name evidence="2" type="ordered locus">EUBELI_00136</name>
</gene>
<dbReference type="HOGENOM" id="CLU_2493221_0_0_9"/>
<dbReference type="GeneID" id="44154948"/>
<keyword evidence="1" id="KW-1133">Transmembrane helix</keyword>
<dbReference type="EMBL" id="CP001104">
    <property type="protein sequence ID" value="ACR71172.1"/>
    <property type="molecule type" value="Genomic_DNA"/>
</dbReference>
<dbReference type="RefSeq" id="WP_012738410.1">
    <property type="nucleotide sequence ID" value="NC_012778.1"/>
</dbReference>
<protein>
    <recommendedName>
        <fullName evidence="4">Acyltransferase 3 domain-containing protein</fullName>
    </recommendedName>
</protein>
<dbReference type="Proteomes" id="UP000001476">
    <property type="component" value="Chromosome"/>
</dbReference>
<organism evidence="2 3">
    <name type="scientific">Lachnospira eligens (strain ATCC 27750 / DSM 3376 / VPI C15-48 / C15-B4)</name>
    <name type="common">Eubacterium eligens</name>
    <dbReference type="NCBI Taxonomy" id="515620"/>
    <lineage>
        <taxon>Bacteria</taxon>
        <taxon>Bacillati</taxon>
        <taxon>Bacillota</taxon>
        <taxon>Clostridia</taxon>
        <taxon>Lachnospirales</taxon>
        <taxon>Lachnospiraceae</taxon>
        <taxon>Lachnospira</taxon>
    </lineage>
</organism>
<feature type="transmembrane region" description="Helical" evidence="1">
    <location>
        <begin position="53"/>
        <end position="73"/>
    </location>
</feature>
<dbReference type="STRING" id="515620.EUBELI_00136"/>
<dbReference type="KEGG" id="eel:EUBELI_00136"/>
<evidence type="ECO:0000256" key="1">
    <source>
        <dbReference type="SAM" id="Phobius"/>
    </source>
</evidence>
<name>C4Z1Y2_LACE2</name>